<keyword evidence="2" id="KW-1185">Reference proteome</keyword>
<dbReference type="Proteomes" id="UP001732700">
    <property type="component" value="Chromosome 6A"/>
</dbReference>
<name>A0ACD5YPX2_AVESA</name>
<evidence type="ECO:0000313" key="1">
    <source>
        <dbReference type="EnsemblPlants" id="AVESA.00010b.r2.6AG1046680.2.CDS"/>
    </source>
</evidence>
<proteinExistence type="predicted"/>
<protein>
    <submittedName>
        <fullName evidence="1">Uncharacterized protein</fullName>
    </submittedName>
</protein>
<reference evidence="1" key="1">
    <citation type="submission" date="2021-05" db="EMBL/GenBank/DDBJ databases">
        <authorList>
            <person name="Scholz U."/>
            <person name="Mascher M."/>
            <person name="Fiebig A."/>
        </authorList>
    </citation>
    <scope>NUCLEOTIDE SEQUENCE [LARGE SCALE GENOMIC DNA]</scope>
</reference>
<evidence type="ECO:0000313" key="2">
    <source>
        <dbReference type="Proteomes" id="UP001732700"/>
    </source>
</evidence>
<accession>A0ACD5YPX2</accession>
<reference evidence="1" key="2">
    <citation type="submission" date="2025-09" db="UniProtKB">
        <authorList>
            <consortium name="EnsemblPlants"/>
        </authorList>
    </citation>
    <scope>IDENTIFICATION</scope>
</reference>
<dbReference type="EnsemblPlants" id="AVESA.00010b.r2.6AG1046680.2">
    <property type="protein sequence ID" value="AVESA.00010b.r2.6AG1046680.2.CDS"/>
    <property type="gene ID" value="AVESA.00010b.r2.6AG1046680"/>
</dbReference>
<sequence length="389" mass="43691">MAADGGKDHFGDLTDDLLQHVLSFMPEDDALQTCVLVTRWRGLWRHTTSLRFNLDDWSSFPTCERFEQLVKFIIHLRGNSPLAKCEINVYPDESLYANTKLLLEYALNCQVEELLLEAGDIEDKPLVLNTPLISQHLKILHLEQVTLECYALNFSGCPVLEDLKMMQCGISAWSISSESLKHLSITDDCTTPLYFHIRISAPNLNLLQLEDFDGLTPFLESMPLLETAHVELGRSCHDFCNSQGNCQTHKCGCHDYPDGGVLLNGLSNAVNLELIAEPEMFIYRWDLAWGPTFGKLKTLVLNEWFTAVDLVCILQQSPILEMLTLMLSNTEKLVGGAQLTIQKSCLCVRLKVVTIECGRVDEGVHKILNILATCGIHHEKISIKLPGSH</sequence>
<organism evidence="1 2">
    <name type="scientific">Avena sativa</name>
    <name type="common">Oat</name>
    <dbReference type="NCBI Taxonomy" id="4498"/>
    <lineage>
        <taxon>Eukaryota</taxon>
        <taxon>Viridiplantae</taxon>
        <taxon>Streptophyta</taxon>
        <taxon>Embryophyta</taxon>
        <taxon>Tracheophyta</taxon>
        <taxon>Spermatophyta</taxon>
        <taxon>Magnoliopsida</taxon>
        <taxon>Liliopsida</taxon>
        <taxon>Poales</taxon>
        <taxon>Poaceae</taxon>
        <taxon>BOP clade</taxon>
        <taxon>Pooideae</taxon>
        <taxon>Poodae</taxon>
        <taxon>Poeae</taxon>
        <taxon>Poeae Chloroplast Group 1 (Aveneae type)</taxon>
        <taxon>Aveninae</taxon>
        <taxon>Avena</taxon>
    </lineage>
</organism>